<keyword evidence="7" id="KW-1185">Reference proteome</keyword>
<keyword evidence="2" id="KW-0150">Chloroplast</keyword>
<keyword evidence="3" id="KW-0934">Plastid</keyword>
<comment type="subcellular location">
    <subcellularLocation>
        <location evidence="1">Plastid</location>
        <location evidence="1">Chloroplast</location>
    </subcellularLocation>
</comment>
<reference evidence="6" key="1">
    <citation type="submission" date="2023-08" db="EMBL/GenBank/DDBJ databases">
        <authorList>
            <person name="Audoor S."/>
            <person name="Bilcke G."/>
        </authorList>
    </citation>
    <scope>NUCLEOTIDE SEQUENCE</scope>
</reference>
<evidence type="ECO:0000256" key="3">
    <source>
        <dbReference type="ARBA" id="ARBA00022640"/>
    </source>
</evidence>
<dbReference type="GO" id="GO:0009507">
    <property type="term" value="C:chloroplast"/>
    <property type="evidence" value="ECO:0007669"/>
    <property type="project" value="UniProtKB-SubCell"/>
</dbReference>
<gene>
    <name evidence="6" type="ORF">CYCCA115_LOCUS8482</name>
</gene>
<name>A0AAD2FJ69_9STRA</name>
<evidence type="ECO:0000256" key="1">
    <source>
        <dbReference type="ARBA" id="ARBA00004229"/>
    </source>
</evidence>
<dbReference type="AlphaFoldDB" id="A0AAD2FJ69"/>
<feature type="compositionally biased region" description="Basic and acidic residues" evidence="4">
    <location>
        <begin position="84"/>
        <end position="94"/>
    </location>
</feature>
<feature type="region of interest" description="Disordered" evidence="4">
    <location>
        <begin position="52"/>
        <end position="95"/>
    </location>
</feature>
<evidence type="ECO:0000256" key="5">
    <source>
        <dbReference type="SAM" id="SignalP"/>
    </source>
</evidence>
<evidence type="ECO:0000256" key="2">
    <source>
        <dbReference type="ARBA" id="ARBA00022528"/>
    </source>
</evidence>
<sequence>MMGKRTWKPIIVATACTLLQHAVVTAFTPTPIHFPQQSRELTGTIFMAGKGFGDNSSSSKKAKKTNKKPSKDSSPPKSPMVLDDFSKDDGDKTPTEYPAMNRAEISKWLSHIPVYAVTDAKGNAKAIKLGDKAVVYFFMSSVVAEAYKKKLQESGEDFDDATVSGLFLGNIWYDFLDQDCNQKEDNTEFRLVPDPRDLTSARTVLSMASPEEIVESEGDSSSDDDDEKITIESLMENTPFASAYNEIPLFYVDNMPLADHSEDVKKWLNRMVSSTYMFFSAQGMFKVLDKFKESGEPVEDSNDALCSLFDIVSMMEQPSTTDFRNIVLIPPAPIAEGTVSDSVLAKQLEDPSSLISQSFFLQLLQDESSS</sequence>
<evidence type="ECO:0000313" key="6">
    <source>
        <dbReference type="EMBL" id="CAJ1943521.1"/>
    </source>
</evidence>
<feature type="chain" id="PRO_5042093915" evidence="5">
    <location>
        <begin position="27"/>
        <end position="370"/>
    </location>
</feature>
<dbReference type="EMBL" id="CAKOGP040001113">
    <property type="protein sequence ID" value="CAJ1943521.1"/>
    <property type="molecule type" value="Genomic_DNA"/>
</dbReference>
<proteinExistence type="predicted"/>
<dbReference type="Proteomes" id="UP001295423">
    <property type="component" value="Unassembled WGS sequence"/>
</dbReference>
<dbReference type="Gene3D" id="3.40.1350.100">
    <property type="match status" value="1"/>
</dbReference>
<keyword evidence="5" id="KW-0732">Signal</keyword>
<dbReference type="PANTHER" id="PTHR33926">
    <property type="entry name" value="PROTEIN TIC 22, CHLOROPLASTIC"/>
    <property type="match status" value="1"/>
</dbReference>
<evidence type="ECO:0000256" key="4">
    <source>
        <dbReference type="SAM" id="MobiDB-lite"/>
    </source>
</evidence>
<feature type="signal peptide" evidence="5">
    <location>
        <begin position="1"/>
        <end position="26"/>
    </location>
</feature>
<dbReference type="PANTHER" id="PTHR33926:SF4">
    <property type="entry name" value="PROTEIN TIC 22, CHLOROPLASTIC"/>
    <property type="match status" value="1"/>
</dbReference>
<evidence type="ECO:0000313" key="7">
    <source>
        <dbReference type="Proteomes" id="UP001295423"/>
    </source>
</evidence>
<dbReference type="GO" id="GO:0015031">
    <property type="term" value="P:protein transport"/>
    <property type="evidence" value="ECO:0007669"/>
    <property type="project" value="InterPro"/>
</dbReference>
<organism evidence="6 7">
    <name type="scientific">Cylindrotheca closterium</name>
    <dbReference type="NCBI Taxonomy" id="2856"/>
    <lineage>
        <taxon>Eukaryota</taxon>
        <taxon>Sar</taxon>
        <taxon>Stramenopiles</taxon>
        <taxon>Ochrophyta</taxon>
        <taxon>Bacillariophyta</taxon>
        <taxon>Bacillariophyceae</taxon>
        <taxon>Bacillariophycidae</taxon>
        <taxon>Bacillariales</taxon>
        <taxon>Bacillariaceae</taxon>
        <taxon>Cylindrotheca</taxon>
    </lineage>
</organism>
<comment type="caution">
    <text evidence="6">The sequence shown here is derived from an EMBL/GenBank/DDBJ whole genome shotgun (WGS) entry which is preliminary data.</text>
</comment>
<dbReference type="InterPro" id="IPR007378">
    <property type="entry name" value="Tic22-like"/>
</dbReference>
<accession>A0AAD2FJ69</accession>
<protein>
    <submittedName>
        <fullName evidence="6">Uncharacterized protein</fullName>
    </submittedName>
</protein>